<dbReference type="Proteomes" id="UP000177583">
    <property type="component" value="Unassembled WGS sequence"/>
</dbReference>
<keyword evidence="3 9" id="KW-0597">Phosphoprotein</keyword>
<dbReference type="PRINTS" id="PR00344">
    <property type="entry name" value="BCTRLSENSOR"/>
</dbReference>
<evidence type="ECO:0000256" key="6">
    <source>
        <dbReference type="ARBA" id="ARBA00022777"/>
    </source>
</evidence>
<dbReference type="GO" id="GO:0005524">
    <property type="term" value="F:ATP binding"/>
    <property type="evidence" value="ECO:0007669"/>
    <property type="project" value="UniProtKB-KW"/>
</dbReference>
<evidence type="ECO:0000313" key="14">
    <source>
        <dbReference type="EMBL" id="OGG98861.1"/>
    </source>
</evidence>
<dbReference type="Pfam" id="PF02518">
    <property type="entry name" value="HATPase_c"/>
    <property type="match status" value="1"/>
</dbReference>
<evidence type="ECO:0000256" key="7">
    <source>
        <dbReference type="ARBA" id="ARBA00022840"/>
    </source>
</evidence>
<feature type="modified residue" description="4-aspartylphosphate" evidence="9">
    <location>
        <position position="618"/>
    </location>
</feature>
<dbReference type="Gene3D" id="3.40.50.2300">
    <property type="match status" value="1"/>
</dbReference>
<keyword evidence="6" id="KW-0418">Kinase</keyword>
<dbReference type="PANTHER" id="PTHR43065">
    <property type="entry name" value="SENSOR HISTIDINE KINASE"/>
    <property type="match status" value="1"/>
</dbReference>
<feature type="domain" description="Histidine kinase" evidence="11">
    <location>
        <begin position="320"/>
        <end position="543"/>
    </location>
</feature>
<organism evidence="14 15">
    <name type="scientific">Candidatus Lambdaproteobacteria bacterium RIFOXYD2_FULL_56_26</name>
    <dbReference type="NCBI Taxonomy" id="1817773"/>
    <lineage>
        <taxon>Bacteria</taxon>
        <taxon>Pseudomonadati</taxon>
        <taxon>Pseudomonadota</taxon>
        <taxon>Candidatus Lambdaproteobacteria</taxon>
    </lineage>
</organism>
<dbReference type="InterPro" id="IPR003661">
    <property type="entry name" value="HisK_dim/P_dom"/>
</dbReference>
<feature type="coiled-coil region" evidence="10">
    <location>
        <begin position="115"/>
        <end position="185"/>
    </location>
</feature>
<protein>
    <recommendedName>
        <fullName evidence="2">histidine kinase</fullName>
        <ecNumber evidence="2">2.7.13.3</ecNumber>
    </recommendedName>
</protein>
<keyword evidence="10" id="KW-0175">Coiled coil</keyword>
<dbReference type="Pfam" id="PF00072">
    <property type="entry name" value="Response_reg"/>
    <property type="match status" value="1"/>
</dbReference>
<comment type="catalytic activity">
    <reaction evidence="1">
        <text>ATP + protein L-histidine = ADP + protein N-phospho-L-histidine.</text>
        <dbReference type="EC" id="2.7.13.3"/>
    </reaction>
</comment>
<feature type="domain" description="PAS" evidence="13">
    <location>
        <begin position="183"/>
        <end position="236"/>
    </location>
</feature>
<dbReference type="PANTHER" id="PTHR43065:SF46">
    <property type="entry name" value="C4-DICARBOXYLATE TRANSPORT SENSOR PROTEIN DCTB"/>
    <property type="match status" value="1"/>
</dbReference>
<evidence type="ECO:0000256" key="1">
    <source>
        <dbReference type="ARBA" id="ARBA00000085"/>
    </source>
</evidence>
<keyword evidence="4" id="KW-0808">Transferase</keyword>
<dbReference type="SUPFAM" id="SSF55874">
    <property type="entry name" value="ATPase domain of HSP90 chaperone/DNA topoisomerase II/histidine kinase"/>
    <property type="match status" value="1"/>
</dbReference>
<dbReference type="InterPro" id="IPR004358">
    <property type="entry name" value="Sig_transdc_His_kin-like_C"/>
</dbReference>
<dbReference type="Gene3D" id="1.10.287.130">
    <property type="match status" value="1"/>
</dbReference>
<evidence type="ECO:0000259" key="11">
    <source>
        <dbReference type="PROSITE" id="PS50109"/>
    </source>
</evidence>
<dbReference type="SUPFAM" id="SSF55785">
    <property type="entry name" value="PYP-like sensor domain (PAS domain)"/>
    <property type="match status" value="1"/>
</dbReference>
<dbReference type="SMART" id="SM00448">
    <property type="entry name" value="REC"/>
    <property type="match status" value="1"/>
</dbReference>
<dbReference type="SMART" id="SM00388">
    <property type="entry name" value="HisKA"/>
    <property type="match status" value="1"/>
</dbReference>
<dbReference type="InterPro" id="IPR013656">
    <property type="entry name" value="PAS_4"/>
</dbReference>
<proteinExistence type="predicted"/>
<sequence length="690" mass="76421">MGPLLYLFTHPSLANGLSPYLAKGRVRFESFSSADKLLSAVKSKPAFLALVDLDLPGAMETVMSLHALQPSLKPWLGLISLGEPEFTQGWSEAFWFQSPAQPQHLGSQIGLLLKLVEANGKAKNLQNRLDQEEESRLASEKQLKAFGNQLEQQVTTRTRQLALELEELKRQNSGSSQTKDLVQERLLEDLLDSLPISIYLKDPQGKVILANREFCQLLGKDKDQIFGRSFSSLLDLEAAGEDLHTDRQALETPKGLRFEETLNLKGKRLELYRGKFPFWIEGLPEAHLLGYVLEITDKKRLETKLSQTQKLEALGTMAGGIAHDFNNLLFAMILNLNLIKKANPDNPKTLAYADRTLEAGLRAKDLTKQILAFSRQQERRMEQVDVSKVLDEAYGLIRTGTEKNILIERHYRCPNPCVMGDPSQIHRVIMNLTGNAAFALKDRGGRIDLILEEWKITAQDTLAHDLKPGDYLRLAVTDNGPGIDPKIMPRIFDPFFSTKSSDEGSGLGLSVVLGILQSHKGHILCQSTLGKGTVFEVYLPLVQNDLANPPLAQVNQGEASALSQGAKILLVDDEVLVLEAMTDLLTSEGFVVSSFCDSIAALKEFLGHAFEYDLVISDQSMPHLSGLELAQALTKARKELPVILYSGFNQQLTEQSALKAGAKALLPKPIEQELLLSTIANLLPNRQQHG</sequence>
<evidence type="ECO:0000256" key="2">
    <source>
        <dbReference type="ARBA" id="ARBA00012438"/>
    </source>
</evidence>
<evidence type="ECO:0000259" key="12">
    <source>
        <dbReference type="PROSITE" id="PS50110"/>
    </source>
</evidence>
<dbReference type="NCBIfam" id="TIGR00229">
    <property type="entry name" value="sensory_box"/>
    <property type="match status" value="1"/>
</dbReference>
<dbReference type="InterPro" id="IPR005467">
    <property type="entry name" value="His_kinase_dom"/>
</dbReference>
<dbReference type="Pfam" id="PF00512">
    <property type="entry name" value="HisKA"/>
    <property type="match status" value="1"/>
</dbReference>
<dbReference type="SUPFAM" id="SSF52172">
    <property type="entry name" value="CheY-like"/>
    <property type="match status" value="1"/>
</dbReference>
<reference evidence="14 15" key="1">
    <citation type="journal article" date="2016" name="Nat. Commun.">
        <title>Thousands of microbial genomes shed light on interconnected biogeochemical processes in an aquifer system.</title>
        <authorList>
            <person name="Anantharaman K."/>
            <person name="Brown C.T."/>
            <person name="Hug L.A."/>
            <person name="Sharon I."/>
            <person name="Castelle C.J."/>
            <person name="Probst A.J."/>
            <person name="Thomas B.C."/>
            <person name="Singh A."/>
            <person name="Wilkins M.J."/>
            <person name="Karaoz U."/>
            <person name="Brodie E.L."/>
            <person name="Williams K.H."/>
            <person name="Hubbard S.S."/>
            <person name="Banfield J.F."/>
        </authorList>
    </citation>
    <scope>NUCLEOTIDE SEQUENCE [LARGE SCALE GENOMIC DNA]</scope>
</reference>
<dbReference type="SMART" id="SM00387">
    <property type="entry name" value="HATPase_c"/>
    <property type="match status" value="1"/>
</dbReference>
<evidence type="ECO:0000256" key="3">
    <source>
        <dbReference type="ARBA" id="ARBA00022553"/>
    </source>
</evidence>
<evidence type="ECO:0000313" key="15">
    <source>
        <dbReference type="Proteomes" id="UP000177583"/>
    </source>
</evidence>
<dbReference type="InterPro" id="IPR011006">
    <property type="entry name" value="CheY-like_superfamily"/>
</dbReference>
<dbReference type="PROSITE" id="PS50112">
    <property type="entry name" value="PAS"/>
    <property type="match status" value="1"/>
</dbReference>
<dbReference type="Gene3D" id="3.30.450.20">
    <property type="entry name" value="PAS domain"/>
    <property type="match status" value="1"/>
</dbReference>
<dbReference type="InterPro" id="IPR036890">
    <property type="entry name" value="HATPase_C_sf"/>
</dbReference>
<dbReference type="InterPro" id="IPR001789">
    <property type="entry name" value="Sig_transdc_resp-reg_receiver"/>
</dbReference>
<evidence type="ECO:0000256" key="10">
    <source>
        <dbReference type="SAM" id="Coils"/>
    </source>
</evidence>
<accession>A0A1F6GL70</accession>
<keyword evidence="5" id="KW-0547">Nucleotide-binding</keyword>
<dbReference type="PROSITE" id="PS50110">
    <property type="entry name" value="RESPONSE_REGULATORY"/>
    <property type="match status" value="1"/>
</dbReference>
<dbReference type="CDD" id="cd00130">
    <property type="entry name" value="PAS"/>
    <property type="match status" value="1"/>
</dbReference>
<dbReference type="AlphaFoldDB" id="A0A1F6GL70"/>
<dbReference type="PROSITE" id="PS50109">
    <property type="entry name" value="HIS_KIN"/>
    <property type="match status" value="1"/>
</dbReference>
<evidence type="ECO:0000256" key="4">
    <source>
        <dbReference type="ARBA" id="ARBA00022679"/>
    </source>
</evidence>
<dbReference type="SUPFAM" id="SSF47384">
    <property type="entry name" value="Homodimeric domain of signal transducing histidine kinase"/>
    <property type="match status" value="1"/>
</dbReference>
<dbReference type="InterPro" id="IPR035965">
    <property type="entry name" value="PAS-like_dom_sf"/>
</dbReference>
<evidence type="ECO:0000256" key="9">
    <source>
        <dbReference type="PROSITE-ProRule" id="PRU00169"/>
    </source>
</evidence>
<dbReference type="InterPro" id="IPR036097">
    <property type="entry name" value="HisK_dim/P_sf"/>
</dbReference>
<evidence type="ECO:0000256" key="5">
    <source>
        <dbReference type="ARBA" id="ARBA00022741"/>
    </source>
</evidence>
<dbReference type="Gene3D" id="3.30.565.10">
    <property type="entry name" value="Histidine kinase-like ATPase, C-terminal domain"/>
    <property type="match status" value="1"/>
</dbReference>
<name>A0A1F6GL70_9PROT</name>
<comment type="caution">
    <text evidence="14">The sequence shown here is derived from an EMBL/GenBank/DDBJ whole genome shotgun (WGS) entry which is preliminary data.</text>
</comment>
<dbReference type="GO" id="GO:0000155">
    <property type="term" value="F:phosphorelay sensor kinase activity"/>
    <property type="evidence" value="ECO:0007669"/>
    <property type="project" value="InterPro"/>
</dbReference>
<evidence type="ECO:0000256" key="8">
    <source>
        <dbReference type="ARBA" id="ARBA00023012"/>
    </source>
</evidence>
<dbReference type="InterPro" id="IPR003594">
    <property type="entry name" value="HATPase_dom"/>
</dbReference>
<dbReference type="EC" id="2.7.13.3" evidence="2"/>
<evidence type="ECO:0000259" key="13">
    <source>
        <dbReference type="PROSITE" id="PS50112"/>
    </source>
</evidence>
<keyword evidence="8" id="KW-0902">Two-component regulatory system</keyword>
<dbReference type="InterPro" id="IPR000014">
    <property type="entry name" value="PAS"/>
</dbReference>
<feature type="domain" description="Response regulatory" evidence="12">
    <location>
        <begin position="567"/>
        <end position="683"/>
    </location>
</feature>
<gene>
    <name evidence="14" type="ORF">A2557_13230</name>
</gene>
<dbReference type="Pfam" id="PF08448">
    <property type="entry name" value="PAS_4"/>
    <property type="match status" value="1"/>
</dbReference>
<dbReference type="EMBL" id="MFNF01000066">
    <property type="protein sequence ID" value="OGG98861.1"/>
    <property type="molecule type" value="Genomic_DNA"/>
</dbReference>
<keyword evidence="7" id="KW-0067">ATP-binding</keyword>
<dbReference type="SMART" id="SM00091">
    <property type="entry name" value="PAS"/>
    <property type="match status" value="1"/>
</dbReference>